<dbReference type="Gene3D" id="1.10.1000.11">
    <property type="entry name" value="Arf Nucleotide-binding Site Opener,domain 2"/>
    <property type="match status" value="1"/>
</dbReference>
<reference evidence="5" key="1">
    <citation type="submission" date="2020-04" db="EMBL/GenBank/DDBJ databases">
        <title>Analysis of mating type loci in Filobasidium floriforme.</title>
        <authorList>
            <person name="Nowrousian M."/>
        </authorList>
    </citation>
    <scope>NUCLEOTIDE SEQUENCE</scope>
    <source>
        <strain evidence="5">CBS 6242</strain>
    </source>
</reference>
<name>A0A8K0JTZ4_9TREE</name>
<evidence type="ECO:0000259" key="3">
    <source>
        <dbReference type="PROSITE" id="PS50003"/>
    </source>
</evidence>
<dbReference type="PROSITE" id="PS50190">
    <property type="entry name" value="SEC7"/>
    <property type="match status" value="1"/>
</dbReference>
<organism evidence="5 6">
    <name type="scientific">Filobasidium floriforme</name>
    <dbReference type="NCBI Taxonomy" id="5210"/>
    <lineage>
        <taxon>Eukaryota</taxon>
        <taxon>Fungi</taxon>
        <taxon>Dikarya</taxon>
        <taxon>Basidiomycota</taxon>
        <taxon>Agaricomycotina</taxon>
        <taxon>Tremellomycetes</taxon>
        <taxon>Filobasidiales</taxon>
        <taxon>Filobasidiaceae</taxon>
        <taxon>Filobasidium</taxon>
    </lineage>
</organism>
<dbReference type="InterPro" id="IPR001849">
    <property type="entry name" value="PH_domain"/>
</dbReference>
<feature type="compositionally biased region" description="Polar residues" evidence="2">
    <location>
        <begin position="89"/>
        <end position="106"/>
    </location>
</feature>
<dbReference type="CDD" id="cd00171">
    <property type="entry name" value="Sec7"/>
    <property type="match status" value="1"/>
</dbReference>
<dbReference type="GO" id="GO:0032012">
    <property type="term" value="P:regulation of ARF protein signal transduction"/>
    <property type="evidence" value="ECO:0007669"/>
    <property type="project" value="InterPro"/>
</dbReference>
<dbReference type="Proteomes" id="UP000812966">
    <property type="component" value="Unassembled WGS sequence"/>
</dbReference>
<dbReference type="PANTHER" id="PTHR10663:SF373">
    <property type="entry name" value="PH AND SEC7 DOMAIN-CONTAINING PROTEIN C11E3.11C"/>
    <property type="match status" value="1"/>
</dbReference>
<evidence type="ECO:0000313" key="5">
    <source>
        <dbReference type="EMBL" id="KAG7562751.1"/>
    </source>
</evidence>
<dbReference type="EMBL" id="JABELV010000026">
    <property type="protein sequence ID" value="KAG7562751.1"/>
    <property type="molecule type" value="Genomic_DNA"/>
</dbReference>
<evidence type="ECO:0000256" key="1">
    <source>
        <dbReference type="SAM" id="Coils"/>
    </source>
</evidence>
<dbReference type="PANTHER" id="PTHR10663">
    <property type="entry name" value="GUANYL-NUCLEOTIDE EXCHANGE FACTOR"/>
    <property type="match status" value="1"/>
</dbReference>
<dbReference type="InterPro" id="IPR000904">
    <property type="entry name" value="Sec7_dom"/>
</dbReference>
<dbReference type="InterPro" id="IPR035999">
    <property type="entry name" value="Sec7_dom_sf"/>
</dbReference>
<dbReference type="SUPFAM" id="SSF48425">
    <property type="entry name" value="Sec7 domain"/>
    <property type="match status" value="1"/>
</dbReference>
<feature type="compositionally biased region" description="Basic and acidic residues" evidence="2">
    <location>
        <begin position="219"/>
        <end position="233"/>
    </location>
</feature>
<feature type="region of interest" description="Disordered" evidence="2">
    <location>
        <begin position="1"/>
        <end position="514"/>
    </location>
</feature>
<evidence type="ECO:0008006" key="7">
    <source>
        <dbReference type="Google" id="ProtNLM"/>
    </source>
</evidence>
<comment type="caution">
    <text evidence="5">The sequence shown here is derived from an EMBL/GenBank/DDBJ whole genome shotgun (WGS) entry which is preliminary data.</text>
</comment>
<accession>A0A8K0JTZ4</accession>
<feature type="region of interest" description="Disordered" evidence="2">
    <location>
        <begin position="776"/>
        <end position="813"/>
    </location>
</feature>
<evidence type="ECO:0000259" key="4">
    <source>
        <dbReference type="PROSITE" id="PS50190"/>
    </source>
</evidence>
<dbReference type="PROSITE" id="PS50003">
    <property type="entry name" value="PH_DOMAIN"/>
    <property type="match status" value="1"/>
</dbReference>
<dbReference type="GO" id="GO:0005085">
    <property type="term" value="F:guanyl-nucleotide exchange factor activity"/>
    <property type="evidence" value="ECO:0007669"/>
    <property type="project" value="InterPro"/>
</dbReference>
<dbReference type="InterPro" id="IPR011993">
    <property type="entry name" value="PH-like_dom_sf"/>
</dbReference>
<evidence type="ECO:0000313" key="6">
    <source>
        <dbReference type="Proteomes" id="UP000812966"/>
    </source>
</evidence>
<feature type="compositionally biased region" description="Basic and acidic residues" evidence="2">
    <location>
        <begin position="435"/>
        <end position="455"/>
    </location>
</feature>
<dbReference type="Gene3D" id="2.30.29.30">
    <property type="entry name" value="Pleckstrin-homology domain (PH domain)/Phosphotyrosine-binding domain (PTB)"/>
    <property type="match status" value="1"/>
</dbReference>
<dbReference type="OrthoDB" id="2157641at2759"/>
<dbReference type="SMART" id="SM00222">
    <property type="entry name" value="Sec7"/>
    <property type="match status" value="1"/>
</dbReference>
<feature type="coiled-coil region" evidence="1">
    <location>
        <begin position="1230"/>
        <end position="1257"/>
    </location>
</feature>
<feature type="compositionally biased region" description="Low complexity" evidence="2">
    <location>
        <begin position="362"/>
        <end position="377"/>
    </location>
</feature>
<feature type="compositionally biased region" description="Polar residues" evidence="2">
    <location>
        <begin position="193"/>
        <end position="210"/>
    </location>
</feature>
<feature type="compositionally biased region" description="Polar residues" evidence="2">
    <location>
        <begin position="240"/>
        <end position="282"/>
    </location>
</feature>
<dbReference type="Pfam" id="PF15410">
    <property type="entry name" value="PH_9"/>
    <property type="match status" value="1"/>
</dbReference>
<keyword evidence="6" id="KW-1185">Reference proteome</keyword>
<feature type="region of interest" description="Disordered" evidence="2">
    <location>
        <begin position="854"/>
        <end position="874"/>
    </location>
</feature>
<evidence type="ECO:0000256" key="2">
    <source>
        <dbReference type="SAM" id="MobiDB-lite"/>
    </source>
</evidence>
<dbReference type="Pfam" id="PF01369">
    <property type="entry name" value="Sec7"/>
    <property type="match status" value="1"/>
</dbReference>
<feature type="compositionally biased region" description="Polar residues" evidence="2">
    <location>
        <begin position="153"/>
        <end position="184"/>
    </location>
</feature>
<gene>
    <name evidence="5" type="ORF">FFLO_01812</name>
</gene>
<feature type="compositionally biased region" description="Basic and acidic residues" evidence="2">
    <location>
        <begin position="573"/>
        <end position="584"/>
    </location>
</feature>
<dbReference type="InterPro" id="IPR023394">
    <property type="entry name" value="Sec7_C_sf"/>
</dbReference>
<sequence>MSQRPSLQPSGPRRSQEDFERALKLPANTQYVSSSDPDRILPGPNHGGISRSRQGSSAGTALPGISETIIGTNDRPVGLPRPDPGPSKPSYTSDRSYTSEASSSRALNEEERQRTLRSMSASHKGASFGIDAELSPQSDRAQLSKRRSIFRSAGTSSTPDLTQRNKASGQATVNNMPSPSQEPNGTRGLVPPSTVSKGNQGSSEFLSSPVRTRPGPLGTEEKPVHPGNRDRAASHGPAVVQTSSQMSGGTQRSTNTLSSKSNGVQSPRGSTITNRTSTTQGDDGNKSVRSKTKGFWGKLFSSNRDEPLPSRPANAFKPSPSAQPLSTVPRPNERKAVSAIQPQPIPAPSRKDSAVSATSPISPLRSPELSEVPSPVSETPPPSSAHPPRMASRHHREPATQTGDDSDEDDDKEAIRRGSSSAKGGPADSTPVRMDQWRRHVEGMLEGDSVERDLAMELGVPAQSMTLRDRTTTSQSASGIPLPGSPIASSKSGQDLLSHPSRSKSAGSSPKIPLAPALSTRVSSLADADLTNTPVQQATQIMSMLTPPARPSRHLRYPTQSTDEDTPASEALLSRKDAGKRLSDGDTSTLHGRGTPVAGPAADSPLDETSRTPTTMGRSPYAYPPLVEPEVDESIDTEAGKIAVASFKGEETFVKKDRLAEYIGGVKPINRRTLIHYMRLFNFDGIRVDEAFRQLCQKLYLKAETQEIDRILEAFSQRYFDCNPTTIFASPAVVHTVTGSFLLLNTDLHIADISEHMSRQQYVRLTMDTITSHLAKEGTSRHASTPELVHNDSSSTLRTSIASAPSPPVPAGNHRLGPAINLDRDVLNRKGSIASIDRTVDRSQRHSMLVVTNLGKQPSPHDARGRLPSSASVGSMAQHGSKWEAELESTLKDIYQSVKSRQILLPTAHDYAFRGARNPMMRTTSDTSGSDRMSAYKRGSIRGMQGLGPGHFNQDGRASPTPSHATSIGENVDKHYPSGPAFGFANNLTHTVIKEHEDEAASIAESATTDGTEDMTDDQLALLGPPWAKEGNLQRKPYWEGPGKRSKEKNWRQVFTVLQQGDIYMFSFDEGSGRAVPKGLAMGGGNWMANARGQGDMNLSHALASALPPPGYNTQRPYCFSLTLHNGEMSFFQAGTEELVQEWVSTCNYWAARRSRPPLPGGVSNLDYGWKALESTDQPEDHTDSQSVFSNRSAKSRLSMHRTLGRRNMPAERNHLSDWKAPQPSLIPSKLDEEAQLESLQKHVQSLVKDLAAHKALEAPLAKYYPARSINSIKAQENWKHRSLFIHSEIVKYEVYTDALKSAINLRFKKQGEKKLEKSLKRNMEIDENEDDFYDYLHDTNVRLTPVERR</sequence>
<dbReference type="SMART" id="SM00233">
    <property type="entry name" value="PH"/>
    <property type="match status" value="1"/>
</dbReference>
<feature type="domain" description="SEC7" evidence="4">
    <location>
        <begin position="626"/>
        <end position="800"/>
    </location>
</feature>
<dbReference type="SUPFAM" id="SSF50729">
    <property type="entry name" value="PH domain-like"/>
    <property type="match status" value="1"/>
</dbReference>
<keyword evidence="1" id="KW-0175">Coiled coil</keyword>
<feature type="domain" description="PH" evidence="3">
    <location>
        <begin position="1026"/>
        <end position="1152"/>
    </location>
</feature>
<dbReference type="InterPro" id="IPR041681">
    <property type="entry name" value="PH_9"/>
</dbReference>
<protein>
    <recommendedName>
        <fullName evidence="7">SEC7 domain-containing protein</fullName>
    </recommendedName>
</protein>
<proteinExistence type="predicted"/>
<feature type="region of interest" description="Disordered" evidence="2">
    <location>
        <begin position="544"/>
        <end position="623"/>
    </location>
</feature>
<feature type="compositionally biased region" description="Basic and acidic residues" evidence="2">
    <location>
        <begin position="14"/>
        <end position="23"/>
    </location>
</feature>